<dbReference type="PANTHER" id="PTHR12526">
    <property type="entry name" value="GLYCOSYLTRANSFERASE"/>
    <property type="match status" value="1"/>
</dbReference>
<dbReference type="Gene3D" id="3.40.50.2000">
    <property type="entry name" value="Glycogen Phosphorylase B"/>
    <property type="match status" value="2"/>
</dbReference>
<protein>
    <submittedName>
        <fullName evidence="3">Glycosyltransferase involved in cell wall bisynthesis</fullName>
    </submittedName>
</protein>
<dbReference type="InterPro" id="IPR001296">
    <property type="entry name" value="Glyco_trans_1"/>
</dbReference>
<dbReference type="AlphaFoldDB" id="A0A1I2TLD1"/>
<dbReference type="Proteomes" id="UP000199642">
    <property type="component" value="Unassembled WGS sequence"/>
</dbReference>
<feature type="domain" description="Glycosyltransferase subfamily 4-like N-terminal" evidence="2">
    <location>
        <begin position="12"/>
        <end position="164"/>
    </location>
</feature>
<keyword evidence="4" id="KW-1185">Reference proteome</keyword>
<evidence type="ECO:0000259" key="2">
    <source>
        <dbReference type="Pfam" id="PF13439"/>
    </source>
</evidence>
<dbReference type="RefSeq" id="WP_092791038.1">
    <property type="nucleotide sequence ID" value="NZ_FOPC01000006.1"/>
</dbReference>
<dbReference type="Pfam" id="PF13439">
    <property type="entry name" value="Glyco_transf_4"/>
    <property type="match status" value="1"/>
</dbReference>
<accession>A0A1I2TLD1</accession>
<sequence>MKVLRIVSELDFGGVEQVGLNSLPALQQAVKLKVLVLKNGGRVSDLLIHQGVSIKILGKNPRIPNFKLIRLVRKEIREFQPDVVHSQGAEANFHGVLAASFEHVPRIIAEEIGIPNHHSYWKWVFSWVYGKAHQVIAISEAVKEEIVRLGEVLPEKVKVIYNPIKSVQGLRLGVQGFTGSDFVFVTTCRLVPIKNLERLIQAFEELVMENSGLELFLKIVGDGPERENLEKRIREKRLENRVEILGFQENVWPFLADSDAFILPSLQEGSSVSLAEAMAAGLPSIVTQVGGATEILGNSQSGLLIDPLDTNSIQSVMQQIIDLSPEERQAMGERAKKEAQRFSVDNYIKELMNIYHSPIP</sequence>
<dbReference type="OrthoDB" id="9811239at2"/>
<name>A0A1I2TLD1_9BACT</name>
<evidence type="ECO:0000259" key="1">
    <source>
        <dbReference type="Pfam" id="PF00534"/>
    </source>
</evidence>
<dbReference type="STRING" id="435880.SAMN04487988_10625"/>
<dbReference type="PANTHER" id="PTHR12526:SF630">
    <property type="entry name" value="GLYCOSYLTRANSFERASE"/>
    <property type="match status" value="1"/>
</dbReference>
<dbReference type="Pfam" id="PF00534">
    <property type="entry name" value="Glycos_transf_1"/>
    <property type="match status" value="1"/>
</dbReference>
<evidence type="ECO:0000313" key="4">
    <source>
        <dbReference type="Proteomes" id="UP000199642"/>
    </source>
</evidence>
<feature type="domain" description="Glycosyl transferase family 1" evidence="1">
    <location>
        <begin position="179"/>
        <end position="337"/>
    </location>
</feature>
<reference evidence="4" key="1">
    <citation type="submission" date="2016-10" db="EMBL/GenBank/DDBJ databases">
        <authorList>
            <person name="Varghese N."/>
            <person name="Submissions S."/>
        </authorList>
    </citation>
    <scope>NUCLEOTIDE SEQUENCE [LARGE SCALE GENOMIC DNA]</scope>
    <source>
        <strain evidence="4">DSM 19315</strain>
    </source>
</reference>
<keyword evidence="3" id="KW-0808">Transferase</keyword>
<evidence type="ECO:0000313" key="3">
    <source>
        <dbReference type="EMBL" id="SFG64167.1"/>
    </source>
</evidence>
<dbReference type="SUPFAM" id="SSF53756">
    <property type="entry name" value="UDP-Glycosyltransferase/glycogen phosphorylase"/>
    <property type="match status" value="1"/>
</dbReference>
<dbReference type="InterPro" id="IPR028098">
    <property type="entry name" value="Glyco_trans_4-like_N"/>
</dbReference>
<gene>
    <name evidence="3" type="ORF">SAMN04487988_10625</name>
</gene>
<dbReference type="GO" id="GO:0016757">
    <property type="term" value="F:glycosyltransferase activity"/>
    <property type="evidence" value="ECO:0007669"/>
    <property type="project" value="InterPro"/>
</dbReference>
<organism evidence="3 4">
    <name type="scientific">Algoriphagus hitonicola</name>
    <dbReference type="NCBI Taxonomy" id="435880"/>
    <lineage>
        <taxon>Bacteria</taxon>
        <taxon>Pseudomonadati</taxon>
        <taxon>Bacteroidota</taxon>
        <taxon>Cytophagia</taxon>
        <taxon>Cytophagales</taxon>
        <taxon>Cyclobacteriaceae</taxon>
        <taxon>Algoriphagus</taxon>
    </lineage>
</organism>
<dbReference type="EMBL" id="FOPC01000006">
    <property type="protein sequence ID" value="SFG64167.1"/>
    <property type="molecule type" value="Genomic_DNA"/>
</dbReference>
<proteinExistence type="predicted"/>
<dbReference type="CDD" id="cd03811">
    <property type="entry name" value="GT4_GT28_WabH-like"/>
    <property type="match status" value="1"/>
</dbReference>